<name>A0ABU6VXY6_9FABA</name>
<dbReference type="Proteomes" id="UP001341840">
    <property type="component" value="Unassembled WGS sequence"/>
</dbReference>
<protein>
    <submittedName>
        <fullName evidence="1">Uncharacterized protein</fullName>
    </submittedName>
</protein>
<sequence>MARTRHLHLAGVRLSLSWSLRNGVVRARHMGRAIAPPTKNFLIKKGGRGRAVQRVRPC</sequence>
<keyword evidence="2" id="KW-1185">Reference proteome</keyword>
<feature type="non-terminal residue" evidence="1">
    <location>
        <position position="58"/>
    </location>
</feature>
<evidence type="ECO:0000313" key="2">
    <source>
        <dbReference type="Proteomes" id="UP001341840"/>
    </source>
</evidence>
<proteinExistence type="predicted"/>
<gene>
    <name evidence="1" type="ORF">PIB30_103301</name>
</gene>
<organism evidence="1 2">
    <name type="scientific">Stylosanthes scabra</name>
    <dbReference type="NCBI Taxonomy" id="79078"/>
    <lineage>
        <taxon>Eukaryota</taxon>
        <taxon>Viridiplantae</taxon>
        <taxon>Streptophyta</taxon>
        <taxon>Embryophyta</taxon>
        <taxon>Tracheophyta</taxon>
        <taxon>Spermatophyta</taxon>
        <taxon>Magnoliopsida</taxon>
        <taxon>eudicotyledons</taxon>
        <taxon>Gunneridae</taxon>
        <taxon>Pentapetalae</taxon>
        <taxon>rosids</taxon>
        <taxon>fabids</taxon>
        <taxon>Fabales</taxon>
        <taxon>Fabaceae</taxon>
        <taxon>Papilionoideae</taxon>
        <taxon>50 kb inversion clade</taxon>
        <taxon>dalbergioids sensu lato</taxon>
        <taxon>Dalbergieae</taxon>
        <taxon>Pterocarpus clade</taxon>
        <taxon>Stylosanthes</taxon>
    </lineage>
</organism>
<dbReference type="EMBL" id="JASCZI010154365">
    <property type="protein sequence ID" value="MED6177981.1"/>
    <property type="molecule type" value="Genomic_DNA"/>
</dbReference>
<reference evidence="1 2" key="1">
    <citation type="journal article" date="2023" name="Plants (Basel)">
        <title>Bridging the Gap: Combining Genomics and Transcriptomics Approaches to Understand Stylosanthes scabra, an Orphan Legume from the Brazilian Caatinga.</title>
        <authorList>
            <person name="Ferreira-Neto J.R.C."/>
            <person name="da Silva M.D."/>
            <person name="Binneck E."/>
            <person name="de Melo N.F."/>
            <person name="da Silva R.H."/>
            <person name="de Melo A.L.T.M."/>
            <person name="Pandolfi V."/>
            <person name="Bustamante F.O."/>
            <person name="Brasileiro-Vidal A.C."/>
            <person name="Benko-Iseppon A.M."/>
        </authorList>
    </citation>
    <scope>NUCLEOTIDE SEQUENCE [LARGE SCALE GENOMIC DNA]</scope>
    <source>
        <tissue evidence="1">Leaves</tissue>
    </source>
</reference>
<evidence type="ECO:0000313" key="1">
    <source>
        <dbReference type="EMBL" id="MED6177981.1"/>
    </source>
</evidence>
<comment type="caution">
    <text evidence="1">The sequence shown here is derived from an EMBL/GenBank/DDBJ whole genome shotgun (WGS) entry which is preliminary data.</text>
</comment>
<accession>A0ABU6VXY6</accession>